<dbReference type="PROSITE" id="PS50977">
    <property type="entry name" value="HTH_TETR_2"/>
    <property type="match status" value="1"/>
</dbReference>
<organism evidence="6 7">
    <name type="scientific">Nocardia carnea</name>
    <dbReference type="NCBI Taxonomy" id="37328"/>
    <lineage>
        <taxon>Bacteria</taxon>
        <taxon>Bacillati</taxon>
        <taxon>Actinomycetota</taxon>
        <taxon>Actinomycetes</taxon>
        <taxon>Mycobacteriales</taxon>
        <taxon>Nocardiaceae</taxon>
        <taxon>Nocardia</taxon>
    </lineage>
</organism>
<dbReference type="EMBL" id="JBIRUQ010000004">
    <property type="protein sequence ID" value="MFI1462689.1"/>
    <property type="molecule type" value="Genomic_DNA"/>
</dbReference>
<keyword evidence="1" id="KW-0805">Transcription regulation</keyword>
<evidence type="ECO:0000313" key="7">
    <source>
        <dbReference type="Proteomes" id="UP001611263"/>
    </source>
</evidence>
<feature type="domain" description="HTH tetR-type" evidence="5">
    <location>
        <begin position="18"/>
        <end position="78"/>
    </location>
</feature>
<proteinExistence type="predicted"/>
<evidence type="ECO:0000259" key="5">
    <source>
        <dbReference type="PROSITE" id="PS50977"/>
    </source>
</evidence>
<dbReference type="SUPFAM" id="SSF46689">
    <property type="entry name" value="Homeodomain-like"/>
    <property type="match status" value="1"/>
</dbReference>
<dbReference type="PANTHER" id="PTHR30055:SF234">
    <property type="entry name" value="HTH-TYPE TRANSCRIPTIONAL REGULATOR BETI"/>
    <property type="match status" value="1"/>
</dbReference>
<keyword evidence="3" id="KW-0804">Transcription</keyword>
<dbReference type="InterPro" id="IPR009057">
    <property type="entry name" value="Homeodomain-like_sf"/>
</dbReference>
<evidence type="ECO:0000256" key="3">
    <source>
        <dbReference type="ARBA" id="ARBA00023163"/>
    </source>
</evidence>
<dbReference type="GeneID" id="93503568"/>
<reference evidence="6 7" key="1">
    <citation type="submission" date="2024-10" db="EMBL/GenBank/DDBJ databases">
        <title>The Natural Products Discovery Center: Release of the First 8490 Sequenced Strains for Exploring Actinobacteria Biosynthetic Diversity.</title>
        <authorList>
            <person name="Kalkreuter E."/>
            <person name="Kautsar S.A."/>
            <person name="Yang D."/>
            <person name="Bader C.D."/>
            <person name="Teijaro C.N."/>
            <person name="Fluegel L."/>
            <person name="Davis C.M."/>
            <person name="Simpson J.R."/>
            <person name="Lauterbach L."/>
            <person name="Steele A.D."/>
            <person name="Gui C."/>
            <person name="Meng S."/>
            <person name="Li G."/>
            <person name="Viehrig K."/>
            <person name="Ye F."/>
            <person name="Su P."/>
            <person name="Kiefer A.F."/>
            <person name="Nichols A."/>
            <person name="Cepeda A.J."/>
            <person name="Yan W."/>
            <person name="Fan B."/>
            <person name="Jiang Y."/>
            <person name="Adhikari A."/>
            <person name="Zheng C.-J."/>
            <person name="Schuster L."/>
            <person name="Cowan T.M."/>
            <person name="Smanski M.J."/>
            <person name="Chevrette M.G."/>
            <person name="De Carvalho L.P.S."/>
            <person name="Shen B."/>
        </authorList>
    </citation>
    <scope>NUCLEOTIDE SEQUENCE [LARGE SCALE GENOMIC DNA]</scope>
    <source>
        <strain evidence="6 7">NPDC020568</strain>
    </source>
</reference>
<dbReference type="PANTHER" id="PTHR30055">
    <property type="entry name" value="HTH-TYPE TRANSCRIPTIONAL REGULATOR RUTR"/>
    <property type="match status" value="1"/>
</dbReference>
<gene>
    <name evidence="6" type="ORF">ACH4WX_18400</name>
</gene>
<sequence length="204" mass="21347">MSSVARPYGGMSSGARREQRRARLLEAVLDVVAESGLGVLTVASVCASAGVGKRYFYESFASLDELVAGALQLIYDQVGRAIEDSGLKPEDPAERLLEVAARSALAVMDDPRVARFYLESAGSPAGMAVREAAVGALTEQLLVRLVGAGPPQATARLLGHLLVAGTHHVVALWLGGKSGVGREELVALLVGIGVDAAERMRREA</sequence>
<accession>A0ABW7TNT8</accession>
<evidence type="ECO:0000313" key="6">
    <source>
        <dbReference type="EMBL" id="MFI1462689.1"/>
    </source>
</evidence>
<keyword evidence="7" id="KW-1185">Reference proteome</keyword>
<evidence type="ECO:0000256" key="1">
    <source>
        <dbReference type="ARBA" id="ARBA00023015"/>
    </source>
</evidence>
<evidence type="ECO:0000256" key="2">
    <source>
        <dbReference type="ARBA" id="ARBA00023125"/>
    </source>
</evidence>
<dbReference type="Gene3D" id="1.10.357.10">
    <property type="entry name" value="Tetracycline Repressor, domain 2"/>
    <property type="match status" value="1"/>
</dbReference>
<feature type="DNA-binding region" description="H-T-H motif" evidence="4">
    <location>
        <begin position="41"/>
        <end position="60"/>
    </location>
</feature>
<comment type="caution">
    <text evidence="6">The sequence shown here is derived from an EMBL/GenBank/DDBJ whole genome shotgun (WGS) entry which is preliminary data.</text>
</comment>
<keyword evidence="2 4" id="KW-0238">DNA-binding</keyword>
<protein>
    <submittedName>
        <fullName evidence="6">TetR/AcrR family transcriptional regulator</fullName>
    </submittedName>
</protein>
<name>A0ABW7TNT8_9NOCA</name>
<dbReference type="InterPro" id="IPR001647">
    <property type="entry name" value="HTH_TetR"/>
</dbReference>
<dbReference type="InterPro" id="IPR050109">
    <property type="entry name" value="HTH-type_TetR-like_transc_reg"/>
</dbReference>
<dbReference type="Proteomes" id="UP001611263">
    <property type="component" value="Unassembled WGS sequence"/>
</dbReference>
<dbReference type="RefSeq" id="WP_169332446.1">
    <property type="nucleotide sequence ID" value="NZ_JBIRUQ010000004.1"/>
</dbReference>
<evidence type="ECO:0000256" key="4">
    <source>
        <dbReference type="PROSITE-ProRule" id="PRU00335"/>
    </source>
</evidence>